<protein>
    <submittedName>
        <fullName evidence="1">Uncharacterized protein</fullName>
    </submittedName>
</protein>
<dbReference type="RefSeq" id="WP_066601263.1">
    <property type="nucleotide sequence ID" value="NZ_KQ130434.1"/>
</dbReference>
<sequence length="66" mass="7005">MIHGDDRGLQAARARAYALAETGQFDNSHAVQQALIAEGWPNAGLALGSDYARKAVGERCRAAKAH</sequence>
<evidence type="ECO:0000313" key="2">
    <source>
        <dbReference type="Proteomes" id="UP000052232"/>
    </source>
</evidence>
<evidence type="ECO:0000313" key="1">
    <source>
        <dbReference type="EMBL" id="KMS57663.1"/>
    </source>
</evidence>
<dbReference type="STRING" id="1420583.V473_05470"/>
<keyword evidence="2" id="KW-1185">Reference proteome</keyword>
<comment type="caution">
    <text evidence="1">The sequence shown here is derived from an EMBL/GenBank/DDBJ whole genome shotgun (WGS) entry which is preliminary data.</text>
</comment>
<proteinExistence type="predicted"/>
<dbReference type="AlphaFoldDB" id="A0A0J7Y2J0"/>
<reference evidence="1 2" key="1">
    <citation type="journal article" date="2015" name="G3 (Bethesda)">
        <title>Insights into Ongoing Evolution of the Hexachlorocyclohexane Catabolic Pathway from Comparative Genomics of Ten Sphingomonadaceae Strains.</title>
        <authorList>
            <person name="Pearce S.L."/>
            <person name="Oakeshott J.G."/>
            <person name="Pandey G."/>
        </authorList>
    </citation>
    <scope>NUCLEOTIDE SEQUENCE [LARGE SCALE GENOMIC DNA]</scope>
    <source>
        <strain evidence="1 2">LL01</strain>
    </source>
</reference>
<name>A0A0J7Y2J0_9SPHN</name>
<accession>A0A0J7Y2J0</accession>
<dbReference type="PATRIC" id="fig|1420583.3.peg.1101"/>
<dbReference type="Proteomes" id="UP000052232">
    <property type="component" value="Unassembled WGS sequence"/>
</dbReference>
<gene>
    <name evidence="1" type="ORF">V473_05470</name>
</gene>
<dbReference type="EMBL" id="JACT01000001">
    <property type="protein sequence ID" value="KMS57663.1"/>
    <property type="molecule type" value="Genomic_DNA"/>
</dbReference>
<organism evidence="1 2">
    <name type="scientific">Sphingobium cupriresistens LL01</name>
    <dbReference type="NCBI Taxonomy" id="1420583"/>
    <lineage>
        <taxon>Bacteria</taxon>
        <taxon>Pseudomonadati</taxon>
        <taxon>Pseudomonadota</taxon>
        <taxon>Alphaproteobacteria</taxon>
        <taxon>Sphingomonadales</taxon>
        <taxon>Sphingomonadaceae</taxon>
        <taxon>Sphingobium</taxon>
    </lineage>
</organism>